<keyword evidence="3" id="KW-0067">ATP-binding</keyword>
<dbReference type="PANTHER" id="PTHR11528">
    <property type="entry name" value="HEAT SHOCK PROTEIN 90 FAMILY MEMBER"/>
    <property type="match status" value="1"/>
</dbReference>
<keyword evidence="2" id="KW-0547">Nucleotide-binding</keyword>
<dbReference type="Pfam" id="PF00183">
    <property type="entry name" value="HSP90"/>
    <property type="match status" value="1"/>
</dbReference>
<reference evidence="6" key="1">
    <citation type="journal article" date="2019" name="Int. J. Syst. Evol. Microbiol.">
        <title>The Global Catalogue of Microorganisms (GCM) 10K type strain sequencing project: providing services to taxonomists for standard genome sequencing and annotation.</title>
        <authorList>
            <consortium name="The Broad Institute Genomics Platform"/>
            <consortium name="The Broad Institute Genome Sequencing Center for Infectious Disease"/>
            <person name="Wu L."/>
            <person name="Ma J."/>
        </authorList>
    </citation>
    <scope>NUCLEOTIDE SEQUENCE [LARGE SCALE GENOMIC DNA]</scope>
    <source>
        <strain evidence="6">JCM 17738</strain>
    </source>
</reference>
<proteinExistence type="inferred from homology"/>
<comment type="caution">
    <text evidence="5">The sequence shown here is derived from an EMBL/GenBank/DDBJ whole genome shotgun (WGS) entry which is preliminary data.</text>
</comment>
<protein>
    <submittedName>
        <fullName evidence="5">HSP90 family protein</fullName>
    </submittedName>
</protein>
<dbReference type="RefSeq" id="WP_159898704.1">
    <property type="nucleotide sequence ID" value="NZ_BAABFX010000037.1"/>
</dbReference>
<dbReference type="Gene3D" id="3.30.230.80">
    <property type="match status" value="1"/>
</dbReference>
<dbReference type="PIRSF" id="PIRSF002583">
    <property type="entry name" value="Hsp90"/>
    <property type="match status" value="1"/>
</dbReference>
<keyword evidence="6" id="KW-1185">Reference proteome</keyword>
<accession>A0ABP8K3H5</accession>
<dbReference type="PRINTS" id="PR00775">
    <property type="entry name" value="HEATSHOCK90"/>
</dbReference>
<dbReference type="Pfam" id="PF13589">
    <property type="entry name" value="HATPase_c_3"/>
    <property type="match status" value="1"/>
</dbReference>
<evidence type="ECO:0000313" key="6">
    <source>
        <dbReference type="Proteomes" id="UP001500390"/>
    </source>
</evidence>
<dbReference type="EMBL" id="BAABFX010000037">
    <property type="protein sequence ID" value="GAA4399873.1"/>
    <property type="molecule type" value="Genomic_DNA"/>
</dbReference>
<dbReference type="InterPro" id="IPR020575">
    <property type="entry name" value="Hsp90_N"/>
</dbReference>
<evidence type="ECO:0000256" key="3">
    <source>
        <dbReference type="ARBA" id="ARBA00022840"/>
    </source>
</evidence>
<dbReference type="Gene3D" id="3.30.565.10">
    <property type="entry name" value="Histidine kinase-like ATPase, C-terminal domain"/>
    <property type="match status" value="1"/>
</dbReference>
<dbReference type="SUPFAM" id="SSF54211">
    <property type="entry name" value="Ribosomal protein S5 domain 2-like"/>
    <property type="match status" value="1"/>
</dbReference>
<name>A0ABP8K3H5_9MICO</name>
<dbReference type="InterPro" id="IPR001404">
    <property type="entry name" value="Hsp90_fam"/>
</dbReference>
<dbReference type="Proteomes" id="UP001500390">
    <property type="component" value="Unassembled WGS sequence"/>
</dbReference>
<evidence type="ECO:0000256" key="1">
    <source>
        <dbReference type="ARBA" id="ARBA00008239"/>
    </source>
</evidence>
<evidence type="ECO:0000256" key="2">
    <source>
        <dbReference type="ARBA" id="ARBA00022741"/>
    </source>
</evidence>
<dbReference type="InterPro" id="IPR036890">
    <property type="entry name" value="HATPase_C_sf"/>
</dbReference>
<evidence type="ECO:0000256" key="4">
    <source>
        <dbReference type="ARBA" id="ARBA00023186"/>
    </source>
</evidence>
<gene>
    <name evidence="5" type="ORF">GCM10023153_26550</name>
</gene>
<keyword evidence="4" id="KW-0143">Chaperone</keyword>
<organism evidence="5 6">
    <name type="scientific">Ornithinibacter aureus</name>
    <dbReference type="NCBI Taxonomy" id="622664"/>
    <lineage>
        <taxon>Bacteria</taxon>
        <taxon>Bacillati</taxon>
        <taxon>Actinomycetota</taxon>
        <taxon>Actinomycetes</taxon>
        <taxon>Micrococcales</taxon>
        <taxon>Intrasporangiaceae</taxon>
        <taxon>Ornithinibacter</taxon>
    </lineage>
</organism>
<comment type="similarity">
    <text evidence="1">Belongs to the heat shock protein 90 family.</text>
</comment>
<dbReference type="SUPFAM" id="SSF55874">
    <property type="entry name" value="ATPase domain of HSP90 chaperone/DNA topoisomerase II/histidine kinase"/>
    <property type="match status" value="1"/>
</dbReference>
<evidence type="ECO:0000313" key="5">
    <source>
        <dbReference type="EMBL" id="GAA4399873.1"/>
    </source>
</evidence>
<dbReference type="InterPro" id="IPR020568">
    <property type="entry name" value="Ribosomal_Su5_D2-typ_SF"/>
</dbReference>
<sequence>MTGATDSPFHVDLRGVVDLLSHHLYSGPRVYLRELLQNSLDAVTARAEDDPHAPRRVRIVPADLSPDGCLHVEDSGIGLDGDGIRAVLATIGASTKRDALGLARESFLGQFGIGLLSCFLVTDEIRVTTRRVGTDETWLWVGRDDGTYSVAPAPQPRTEPGTDVALRPRGSAADLLGSDVVERLAASYASYLPLDLVVETAAGPVSAAGRRFPWEGGGRDAALSLGESVVGARPLDVVDLSDPVSGVRGQAFVLPHPTGTRGGHRLYAKRMLVGESVPDVLPDWAFFVRAVLDTERLALTASREALADDDVLAQTRARLGDQLKRWLLRMARTDRARAQEFFAVHHLAVKAAATTDDEMLEVVAELLPWETTVGQMTLAQFTAIDRVITYVDGVEDFQQVAAIARAEDIAVLNAGYAYDRTIVERWVARTDGLEAVRLEPEHLADRFSDPDPAEAAAFAPLLDVARQVLGRSEVTPVVRSFRPATMHAVLLVGRDAHRERDRRDVAAAVEDPWSAALAEIAVPDAVARFVLNAEHQAVRRLADCGDAELQRVALEALYAHALLAGRHPLTPFDSALVARALPALIDRAVDGGPA</sequence>
<dbReference type="NCBIfam" id="NF010683">
    <property type="entry name" value="PRK14083.1"/>
    <property type="match status" value="1"/>
</dbReference>